<evidence type="ECO:0000313" key="4">
    <source>
        <dbReference type="Proteomes" id="UP001165584"/>
    </source>
</evidence>
<organism evidence="3 4">
    <name type="scientific">Herbiconiux aconitum</name>
    <dbReference type="NCBI Taxonomy" id="2970913"/>
    <lineage>
        <taxon>Bacteria</taxon>
        <taxon>Bacillati</taxon>
        <taxon>Actinomycetota</taxon>
        <taxon>Actinomycetes</taxon>
        <taxon>Micrococcales</taxon>
        <taxon>Microbacteriaceae</taxon>
        <taxon>Herbiconiux</taxon>
    </lineage>
</organism>
<feature type="region of interest" description="Disordered" evidence="1">
    <location>
        <begin position="47"/>
        <end position="86"/>
    </location>
</feature>
<evidence type="ECO:0000256" key="1">
    <source>
        <dbReference type="SAM" id="MobiDB-lite"/>
    </source>
</evidence>
<reference evidence="3" key="1">
    <citation type="submission" date="2022-08" db="EMBL/GenBank/DDBJ databases">
        <authorList>
            <person name="Deng Y."/>
            <person name="Han X.-F."/>
            <person name="Zhang Y.-Q."/>
        </authorList>
    </citation>
    <scope>NUCLEOTIDE SEQUENCE</scope>
    <source>
        <strain evidence="3">CPCC 205763</strain>
    </source>
</reference>
<accession>A0ABT2GPF1</accession>
<keyword evidence="2" id="KW-0812">Transmembrane</keyword>
<keyword evidence="2" id="KW-1133">Transmembrane helix</keyword>
<feature type="transmembrane region" description="Helical" evidence="2">
    <location>
        <begin position="21"/>
        <end position="39"/>
    </location>
</feature>
<evidence type="ECO:0000256" key="2">
    <source>
        <dbReference type="SAM" id="Phobius"/>
    </source>
</evidence>
<dbReference type="EMBL" id="JANLCM010000001">
    <property type="protein sequence ID" value="MCS5718108.1"/>
    <property type="molecule type" value="Genomic_DNA"/>
</dbReference>
<comment type="caution">
    <text evidence="3">The sequence shown here is derived from an EMBL/GenBank/DDBJ whole genome shotgun (WGS) entry which is preliminary data.</text>
</comment>
<proteinExistence type="predicted"/>
<gene>
    <name evidence="3" type="ORF">N1027_08155</name>
</gene>
<feature type="compositionally biased region" description="Low complexity" evidence="1">
    <location>
        <begin position="61"/>
        <end position="79"/>
    </location>
</feature>
<sequence>MSTIRHPVGPQPKKVYWRRRLVVLLLALAIIAIVVLIVVRPGSGAADASNGGIHAGPPPTTASTDAATTDSDATSTPGAVDAPSTTPAGEVVACAAGNISITPVTDAANYDAATKPQLSFTITNTGSEACKINAGTSQQIYTITSGQETYWVSTDCQTDPSDTQAVLEPGVAVSSTPFTWDRTRSSKDTCSGGDRPQVPAAGASYHLNVQVAGIDSVDSQQFILN</sequence>
<dbReference type="RefSeq" id="WP_259506832.1">
    <property type="nucleotide sequence ID" value="NZ_JANLCM010000001.1"/>
</dbReference>
<name>A0ABT2GPF1_9MICO</name>
<keyword evidence="4" id="KW-1185">Reference proteome</keyword>
<protein>
    <recommendedName>
        <fullName evidence="5">DUF4232 domain-containing protein</fullName>
    </recommendedName>
</protein>
<evidence type="ECO:0000313" key="3">
    <source>
        <dbReference type="EMBL" id="MCS5718108.1"/>
    </source>
</evidence>
<keyword evidence="2" id="KW-0472">Membrane</keyword>
<dbReference type="Proteomes" id="UP001165584">
    <property type="component" value="Unassembled WGS sequence"/>
</dbReference>
<evidence type="ECO:0008006" key="5">
    <source>
        <dbReference type="Google" id="ProtNLM"/>
    </source>
</evidence>